<sequence length="257" mass="28650">MAIAYSDTGNGFPVVLIHGFCETNSIWDGFIPELSKKYRILSPDLPGFGNSPLPEGEFSIDDIAEIVCEWLDALGISETVVIGHSLGGYVTLAMADRHPEMLKGFGLFHSTAFADDAEKRSSRNKVIEFVKDKGVEVFATSFVPQLFFHKNRNALKADVDRAVETAAKTPLETLVAYTRAMRDRHDRADVLKTFNQPVLFIAGEQDASVPIEKTDEQILLPHKAIVHIYDQVAHMGMFEAKQESLQALKQYLEHVID</sequence>
<organism evidence="2 3">
    <name type="scientific">Fulvivirga imtechensis AK7</name>
    <dbReference type="NCBI Taxonomy" id="1237149"/>
    <lineage>
        <taxon>Bacteria</taxon>
        <taxon>Pseudomonadati</taxon>
        <taxon>Bacteroidota</taxon>
        <taxon>Cytophagia</taxon>
        <taxon>Cytophagales</taxon>
        <taxon>Fulvivirgaceae</taxon>
        <taxon>Fulvivirga</taxon>
    </lineage>
</organism>
<dbReference type="AlphaFoldDB" id="L8JPB6"/>
<dbReference type="PANTHER" id="PTHR43798">
    <property type="entry name" value="MONOACYLGLYCEROL LIPASE"/>
    <property type="match status" value="1"/>
</dbReference>
<dbReference type="Pfam" id="PF00561">
    <property type="entry name" value="Abhydrolase_1"/>
    <property type="match status" value="1"/>
</dbReference>
<dbReference type="STRING" id="1237149.C900_03458"/>
<accession>L8JPB6</accession>
<proteinExistence type="predicted"/>
<dbReference type="GO" id="GO:0016787">
    <property type="term" value="F:hydrolase activity"/>
    <property type="evidence" value="ECO:0007669"/>
    <property type="project" value="UniProtKB-KW"/>
</dbReference>
<dbReference type="InterPro" id="IPR000073">
    <property type="entry name" value="AB_hydrolase_1"/>
</dbReference>
<name>L8JPB6_9BACT</name>
<dbReference type="InterPro" id="IPR050266">
    <property type="entry name" value="AB_hydrolase_sf"/>
</dbReference>
<dbReference type="GO" id="GO:0016020">
    <property type="term" value="C:membrane"/>
    <property type="evidence" value="ECO:0007669"/>
    <property type="project" value="TreeGrafter"/>
</dbReference>
<evidence type="ECO:0000313" key="2">
    <source>
        <dbReference type="EMBL" id="ELR70685.1"/>
    </source>
</evidence>
<dbReference type="Proteomes" id="UP000011135">
    <property type="component" value="Unassembled WGS sequence"/>
</dbReference>
<dbReference type="RefSeq" id="WP_009580826.1">
    <property type="nucleotide sequence ID" value="NZ_AMZN01000050.1"/>
</dbReference>
<dbReference type="eggNOG" id="COG0596">
    <property type="taxonomic scope" value="Bacteria"/>
</dbReference>
<dbReference type="SUPFAM" id="SSF53474">
    <property type="entry name" value="alpha/beta-Hydrolases"/>
    <property type="match status" value="1"/>
</dbReference>
<keyword evidence="2" id="KW-0378">Hydrolase</keyword>
<dbReference type="InterPro" id="IPR029058">
    <property type="entry name" value="AB_hydrolase_fold"/>
</dbReference>
<dbReference type="PANTHER" id="PTHR43798:SF33">
    <property type="entry name" value="HYDROLASE, PUTATIVE (AFU_ORTHOLOGUE AFUA_2G14860)-RELATED"/>
    <property type="match status" value="1"/>
</dbReference>
<dbReference type="Gene3D" id="3.40.50.1820">
    <property type="entry name" value="alpha/beta hydrolase"/>
    <property type="match status" value="1"/>
</dbReference>
<dbReference type="OrthoDB" id="252464at2"/>
<feature type="domain" description="AB hydrolase-1" evidence="1">
    <location>
        <begin position="13"/>
        <end position="239"/>
    </location>
</feature>
<reference evidence="2 3" key="1">
    <citation type="submission" date="2012-12" db="EMBL/GenBank/DDBJ databases">
        <title>Genome assembly of Fulvivirga imtechensis AK7.</title>
        <authorList>
            <person name="Nupur N."/>
            <person name="Khatri I."/>
            <person name="Kumar R."/>
            <person name="Subramanian S."/>
            <person name="Pinnaka A."/>
        </authorList>
    </citation>
    <scope>NUCLEOTIDE SEQUENCE [LARGE SCALE GENOMIC DNA]</scope>
    <source>
        <strain evidence="2 3">AK7</strain>
    </source>
</reference>
<gene>
    <name evidence="2" type="ORF">C900_03458</name>
</gene>
<evidence type="ECO:0000313" key="3">
    <source>
        <dbReference type="Proteomes" id="UP000011135"/>
    </source>
</evidence>
<protein>
    <submittedName>
        <fullName evidence="2">Hydrolase of the alpha/beta superfamily</fullName>
    </submittedName>
</protein>
<keyword evidence="3" id="KW-1185">Reference proteome</keyword>
<dbReference type="EMBL" id="AMZN01000050">
    <property type="protein sequence ID" value="ELR70685.1"/>
    <property type="molecule type" value="Genomic_DNA"/>
</dbReference>
<comment type="caution">
    <text evidence="2">The sequence shown here is derived from an EMBL/GenBank/DDBJ whole genome shotgun (WGS) entry which is preliminary data.</text>
</comment>
<evidence type="ECO:0000259" key="1">
    <source>
        <dbReference type="Pfam" id="PF00561"/>
    </source>
</evidence>
<dbReference type="PRINTS" id="PR00111">
    <property type="entry name" value="ABHYDROLASE"/>
</dbReference>